<evidence type="ECO:0000313" key="1">
    <source>
        <dbReference type="EMBL" id="JAH15226.1"/>
    </source>
</evidence>
<name>A0A0E9QEF0_ANGAN</name>
<dbReference type="EMBL" id="GBXM01093351">
    <property type="protein sequence ID" value="JAH15226.1"/>
    <property type="molecule type" value="Transcribed_RNA"/>
</dbReference>
<accession>A0A0E9QEF0</accession>
<reference evidence="1" key="2">
    <citation type="journal article" date="2015" name="Fish Shellfish Immunol.">
        <title>Early steps in the European eel (Anguilla anguilla)-Vibrio vulnificus interaction in the gills: Role of the RtxA13 toxin.</title>
        <authorList>
            <person name="Callol A."/>
            <person name="Pajuelo D."/>
            <person name="Ebbesson L."/>
            <person name="Teles M."/>
            <person name="MacKenzie S."/>
            <person name="Amaro C."/>
        </authorList>
    </citation>
    <scope>NUCLEOTIDE SEQUENCE</scope>
</reference>
<protein>
    <submittedName>
        <fullName evidence="1">Uncharacterized protein</fullName>
    </submittedName>
</protein>
<sequence>MNVGTECLDVKHQGDTSEEEKNTVLNALTKQGRDLITGSGTHVWFLNPMATTQQWQRDTGGD</sequence>
<reference evidence="1" key="1">
    <citation type="submission" date="2014-11" db="EMBL/GenBank/DDBJ databases">
        <authorList>
            <person name="Amaro Gonzalez C."/>
        </authorList>
    </citation>
    <scope>NUCLEOTIDE SEQUENCE</scope>
</reference>
<proteinExistence type="predicted"/>
<organism evidence="1">
    <name type="scientific">Anguilla anguilla</name>
    <name type="common">European freshwater eel</name>
    <name type="synonym">Muraena anguilla</name>
    <dbReference type="NCBI Taxonomy" id="7936"/>
    <lineage>
        <taxon>Eukaryota</taxon>
        <taxon>Metazoa</taxon>
        <taxon>Chordata</taxon>
        <taxon>Craniata</taxon>
        <taxon>Vertebrata</taxon>
        <taxon>Euteleostomi</taxon>
        <taxon>Actinopterygii</taxon>
        <taxon>Neopterygii</taxon>
        <taxon>Teleostei</taxon>
        <taxon>Anguilliformes</taxon>
        <taxon>Anguillidae</taxon>
        <taxon>Anguilla</taxon>
    </lineage>
</organism>
<dbReference type="AlphaFoldDB" id="A0A0E9QEF0"/>